<evidence type="ECO:0000313" key="2">
    <source>
        <dbReference type="EMBL" id="MBE9211128.1"/>
    </source>
</evidence>
<dbReference type="Proteomes" id="UP000620559">
    <property type="component" value="Unassembled WGS sequence"/>
</dbReference>
<evidence type="ECO:0000313" key="3">
    <source>
        <dbReference type="Proteomes" id="UP000620559"/>
    </source>
</evidence>
<keyword evidence="1" id="KW-0472">Membrane</keyword>
<protein>
    <submittedName>
        <fullName evidence="2">Uncharacterized protein</fullName>
    </submittedName>
</protein>
<keyword evidence="1" id="KW-0812">Transmembrane</keyword>
<accession>A0A8J7EZ56</accession>
<dbReference type="EMBL" id="JADEWL010000001">
    <property type="protein sequence ID" value="MBE9211128.1"/>
    <property type="molecule type" value="Genomic_DNA"/>
</dbReference>
<gene>
    <name evidence="2" type="ORF">IQ247_00085</name>
</gene>
<proteinExistence type="predicted"/>
<evidence type="ECO:0000256" key="1">
    <source>
        <dbReference type="SAM" id="Phobius"/>
    </source>
</evidence>
<reference evidence="2" key="1">
    <citation type="submission" date="2020-10" db="EMBL/GenBank/DDBJ databases">
        <authorList>
            <person name="Castelo-Branco R."/>
            <person name="Eusebio N."/>
            <person name="Adriana R."/>
            <person name="Vieira A."/>
            <person name="Brugerolle De Fraissinette N."/>
            <person name="Rezende De Castro R."/>
            <person name="Schneider M.P."/>
            <person name="Vasconcelos V."/>
            <person name="Leao P.N."/>
        </authorList>
    </citation>
    <scope>NUCLEOTIDE SEQUENCE</scope>
    <source>
        <strain evidence="2">LEGE 06105</strain>
    </source>
</reference>
<organism evidence="2 3">
    <name type="scientific">Plectonema cf. radiosum LEGE 06105</name>
    <dbReference type="NCBI Taxonomy" id="945769"/>
    <lineage>
        <taxon>Bacteria</taxon>
        <taxon>Bacillati</taxon>
        <taxon>Cyanobacteriota</taxon>
        <taxon>Cyanophyceae</taxon>
        <taxon>Oscillatoriophycideae</taxon>
        <taxon>Oscillatoriales</taxon>
        <taxon>Microcoleaceae</taxon>
        <taxon>Plectonema</taxon>
    </lineage>
</organism>
<feature type="transmembrane region" description="Helical" evidence="1">
    <location>
        <begin position="162"/>
        <end position="187"/>
    </location>
</feature>
<comment type="caution">
    <text evidence="2">The sequence shown here is derived from an EMBL/GenBank/DDBJ whole genome shotgun (WGS) entry which is preliminary data.</text>
</comment>
<keyword evidence="1" id="KW-1133">Transmembrane helix</keyword>
<dbReference type="AlphaFoldDB" id="A0A8J7EZ56"/>
<keyword evidence="3" id="KW-1185">Reference proteome</keyword>
<dbReference type="RefSeq" id="WP_193915449.1">
    <property type="nucleotide sequence ID" value="NZ_JADEWL010000001.1"/>
</dbReference>
<name>A0A8J7EZ56_9CYAN</name>
<sequence length="200" mass="22910">MAFSLHNLLSSKGVSGIFEGQQTIQGKLFEDFSIHIAKNDASKYDVFVRFMPDAKNIFQESDLQEEDLDAAIDRAKTVIKERYPQYNDEQFEDLMDLLTISKVEPTPKPIVSPQFTPQPLTDNQQFPKELKVSFASTPKIEVVFPDKNILFEKNERTVKMPLSVIIAMVLTFVLNIPISYVIVTLVIRQQNQIETLEQNK</sequence>